<dbReference type="OrthoDB" id="4218198at2"/>
<gene>
    <name evidence="1" type="ORF">FB559_2206</name>
</gene>
<organism evidence="1 2">
    <name type="scientific">Actinoallomurus bryophytorum</name>
    <dbReference type="NCBI Taxonomy" id="1490222"/>
    <lineage>
        <taxon>Bacteria</taxon>
        <taxon>Bacillati</taxon>
        <taxon>Actinomycetota</taxon>
        <taxon>Actinomycetes</taxon>
        <taxon>Streptosporangiales</taxon>
        <taxon>Thermomonosporaceae</taxon>
        <taxon>Actinoallomurus</taxon>
    </lineage>
</organism>
<dbReference type="Proteomes" id="UP000316096">
    <property type="component" value="Unassembled WGS sequence"/>
</dbReference>
<proteinExistence type="predicted"/>
<accession>A0A543CHU9</accession>
<keyword evidence="2" id="KW-1185">Reference proteome</keyword>
<evidence type="ECO:0000313" key="1">
    <source>
        <dbReference type="EMBL" id="TQL96661.1"/>
    </source>
</evidence>
<dbReference type="EMBL" id="VFOZ01000001">
    <property type="protein sequence ID" value="TQL96661.1"/>
    <property type="molecule type" value="Genomic_DNA"/>
</dbReference>
<comment type="caution">
    <text evidence="1">The sequence shown here is derived from an EMBL/GenBank/DDBJ whole genome shotgun (WGS) entry which is preliminary data.</text>
</comment>
<reference evidence="1 2" key="1">
    <citation type="submission" date="2019-06" db="EMBL/GenBank/DDBJ databases">
        <title>Sequencing the genomes of 1000 actinobacteria strains.</title>
        <authorList>
            <person name="Klenk H.-P."/>
        </authorList>
    </citation>
    <scope>NUCLEOTIDE SEQUENCE [LARGE SCALE GENOMIC DNA]</scope>
    <source>
        <strain evidence="1 2">DSM 102200</strain>
    </source>
</reference>
<protein>
    <submittedName>
        <fullName evidence="1">Uncharacterized protein</fullName>
    </submittedName>
</protein>
<sequence length="122" mass="13862">MREAGPEDERSFSERLFGSRYRLELLAAFAAAPDGRVNLGVLAEGKGVRAAVYYPAIRDLLAMRLAVRIEQVTRDRRRWYERSGDDSLWESFAAVIGGLQQHFEQIVGADTGRRARHERVRA</sequence>
<name>A0A543CHU9_9ACTN</name>
<evidence type="ECO:0000313" key="2">
    <source>
        <dbReference type="Proteomes" id="UP000316096"/>
    </source>
</evidence>
<dbReference type="AlphaFoldDB" id="A0A543CHU9"/>
<dbReference type="RefSeq" id="WP_141955494.1">
    <property type="nucleotide sequence ID" value="NZ_VFOZ01000001.1"/>
</dbReference>